<accession>H3ZMD7</accession>
<evidence type="ECO:0000256" key="5">
    <source>
        <dbReference type="ARBA" id="ARBA00024207"/>
    </source>
</evidence>
<keyword evidence="3" id="KW-0540">Nuclease</keyword>
<dbReference type="STRING" id="523849.OCC_07299"/>
<dbReference type="KEGG" id="tlt:OCC_07299"/>
<dbReference type="PANTHER" id="PTHR33397">
    <property type="entry name" value="UPF0331 PROTEIN YUTE"/>
    <property type="match status" value="1"/>
</dbReference>
<evidence type="ECO:0000256" key="4">
    <source>
        <dbReference type="ARBA" id="ARBA00022801"/>
    </source>
</evidence>
<dbReference type="PaxDb" id="523849-OCC_07299"/>
<dbReference type="HOGENOM" id="CLU_152343_0_0_2"/>
<protein>
    <recommendedName>
        <fullName evidence="8">DUF86 domain-containing protein</fullName>
    </recommendedName>
</protein>
<sequence length="133" mass="16080">MRRRRYLEKLERLEEEYEFIKSHEMKDEVTKRALLYSLQICVEIAMDIVAMLTRDMGIVVEDDYTNIERLRKEEVLTDEEAQLLKKYNGLRNAIVHRYDHLNLEIVKEGLKRIDELYEIVIKLVNTYEKIEES</sequence>
<keyword evidence="1" id="KW-0597">Phosphoprotein</keyword>
<dbReference type="AlphaFoldDB" id="H3ZMD7"/>
<dbReference type="GeneID" id="16550698"/>
<organism evidence="6 7">
    <name type="scientific">Thermococcus litoralis (strain ATCC 51850 / DSM 5473 / JCM 8560 / NS-C)</name>
    <dbReference type="NCBI Taxonomy" id="523849"/>
    <lineage>
        <taxon>Archaea</taxon>
        <taxon>Methanobacteriati</taxon>
        <taxon>Methanobacteriota</taxon>
        <taxon>Thermococci</taxon>
        <taxon>Thermococcales</taxon>
        <taxon>Thermococcaceae</taxon>
        <taxon>Thermococcus</taxon>
    </lineage>
</organism>
<evidence type="ECO:0000313" key="7">
    <source>
        <dbReference type="Proteomes" id="UP000015502"/>
    </source>
</evidence>
<keyword evidence="7" id="KW-1185">Reference proteome</keyword>
<dbReference type="RefSeq" id="WP_004067870.1">
    <property type="nucleotide sequence ID" value="NC_022084.1"/>
</dbReference>
<dbReference type="Proteomes" id="UP000015502">
    <property type="component" value="Chromosome"/>
</dbReference>
<reference evidence="6 7" key="1">
    <citation type="journal article" date="2012" name="J. Bacteriol.">
        <title>Genome sequence of the model hyperthermophilic archaeon Thermococcus litoralis NS-C.</title>
        <authorList>
            <person name="Gardner A.F."/>
            <person name="Kumar S."/>
            <person name="Perler F.B."/>
        </authorList>
    </citation>
    <scope>NUCLEOTIDE SEQUENCE [LARGE SCALE GENOMIC DNA]</scope>
    <source>
        <strain evidence="7">ATCC 51850 / DSM 5473 / JCM 8560 / NS-C</strain>
    </source>
</reference>
<evidence type="ECO:0000256" key="1">
    <source>
        <dbReference type="ARBA" id="ARBA00022553"/>
    </source>
</evidence>
<dbReference type="GO" id="GO:0110001">
    <property type="term" value="C:toxin-antitoxin complex"/>
    <property type="evidence" value="ECO:0007669"/>
    <property type="project" value="InterPro"/>
</dbReference>
<name>H3ZMD7_THELN</name>
<dbReference type="InterPro" id="IPR052379">
    <property type="entry name" value="Type_VII_TA_RNase"/>
</dbReference>
<evidence type="ECO:0008006" key="8">
    <source>
        <dbReference type="Google" id="ProtNLM"/>
    </source>
</evidence>
<dbReference type="Gene3D" id="1.20.120.580">
    <property type="entry name" value="bsu32300-like"/>
    <property type="match status" value="1"/>
</dbReference>
<dbReference type="OrthoDB" id="105549at2157"/>
<gene>
    <name evidence="6" type="ORF">OCC_07299</name>
</gene>
<dbReference type="InterPro" id="IPR037038">
    <property type="entry name" value="HepT-like_sf"/>
</dbReference>
<dbReference type="InterPro" id="IPR008201">
    <property type="entry name" value="HepT-like"/>
</dbReference>
<evidence type="ECO:0000313" key="6">
    <source>
        <dbReference type="EMBL" id="EHR78922.1"/>
    </source>
</evidence>
<evidence type="ECO:0000256" key="2">
    <source>
        <dbReference type="ARBA" id="ARBA00022649"/>
    </source>
</evidence>
<dbReference type="SUPFAM" id="SSF81593">
    <property type="entry name" value="Nucleotidyltransferase substrate binding subunit/domain"/>
    <property type="match status" value="1"/>
</dbReference>
<comment type="similarity">
    <text evidence="5">Belongs to the HepT RNase toxin family.</text>
</comment>
<dbReference type="NCBIfam" id="NF047751">
    <property type="entry name" value="HepT_toxin"/>
    <property type="match status" value="1"/>
</dbReference>
<dbReference type="GO" id="GO:0016787">
    <property type="term" value="F:hydrolase activity"/>
    <property type="evidence" value="ECO:0007669"/>
    <property type="project" value="UniProtKB-KW"/>
</dbReference>
<dbReference type="PANTHER" id="PTHR33397:SF5">
    <property type="entry name" value="RNASE YUTE-RELATED"/>
    <property type="match status" value="1"/>
</dbReference>
<evidence type="ECO:0000256" key="3">
    <source>
        <dbReference type="ARBA" id="ARBA00022722"/>
    </source>
</evidence>
<dbReference type="EMBL" id="CP006670">
    <property type="protein sequence ID" value="EHR78922.1"/>
    <property type="molecule type" value="Genomic_DNA"/>
</dbReference>
<proteinExistence type="inferred from homology"/>
<keyword evidence="4" id="KW-0378">Hydrolase</keyword>
<keyword evidence="2" id="KW-1277">Toxin-antitoxin system</keyword>
<dbReference type="Pfam" id="PF01934">
    <property type="entry name" value="HepT-like"/>
    <property type="match status" value="1"/>
</dbReference>
<dbReference type="GO" id="GO:0004540">
    <property type="term" value="F:RNA nuclease activity"/>
    <property type="evidence" value="ECO:0007669"/>
    <property type="project" value="InterPro"/>
</dbReference>